<organism evidence="3 4">
    <name type="scientific">Hohenbuehelia grisea</name>
    <dbReference type="NCBI Taxonomy" id="104357"/>
    <lineage>
        <taxon>Eukaryota</taxon>
        <taxon>Fungi</taxon>
        <taxon>Dikarya</taxon>
        <taxon>Basidiomycota</taxon>
        <taxon>Agaricomycotina</taxon>
        <taxon>Agaricomycetes</taxon>
        <taxon>Agaricomycetidae</taxon>
        <taxon>Agaricales</taxon>
        <taxon>Pleurotineae</taxon>
        <taxon>Pleurotaceae</taxon>
        <taxon>Hohenbuehelia</taxon>
    </lineage>
</organism>
<name>A0ABR3JIU4_9AGAR</name>
<comment type="caution">
    <text evidence="3">The sequence shown here is derived from an EMBL/GenBank/DDBJ whole genome shotgun (WGS) entry which is preliminary data.</text>
</comment>
<evidence type="ECO:0000256" key="1">
    <source>
        <dbReference type="SAM" id="MobiDB-lite"/>
    </source>
</evidence>
<protein>
    <recommendedName>
        <fullName evidence="2">DUF6830 domain-containing protein</fullName>
    </recommendedName>
</protein>
<feature type="domain" description="DUF6830" evidence="2">
    <location>
        <begin position="799"/>
        <end position="869"/>
    </location>
</feature>
<evidence type="ECO:0000313" key="3">
    <source>
        <dbReference type="EMBL" id="KAL0955348.1"/>
    </source>
</evidence>
<keyword evidence="4" id="KW-1185">Reference proteome</keyword>
<dbReference type="Pfam" id="PF20722">
    <property type="entry name" value="DUF6830"/>
    <property type="match status" value="1"/>
</dbReference>
<dbReference type="InterPro" id="IPR049233">
    <property type="entry name" value="DUF6830"/>
</dbReference>
<dbReference type="EMBL" id="JASNQZ010000006">
    <property type="protein sequence ID" value="KAL0955348.1"/>
    <property type="molecule type" value="Genomic_DNA"/>
</dbReference>
<evidence type="ECO:0000313" key="4">
    <source>
        <dbReference type="Proteomes" id="UP001556367"/>
    </source>
</evidence>
<sequence>MSLTCPACQENFSKSGLKHHKRLTKDPLCLRYWKSRVQLSDESEREHDPQSDLSNSDALSSDEEASDDEEDFLPKIVFGPTVEQDEDDMASHREFALGFDPAGDALGDYDDLDEEDVEMDEMDEDDKGSDGSGDLEATDDSGDSDGEEEECVTLEPQRPRRPLEGATGSQDAPEEDNPNIRNAQLQRDGAERQLQYTPHVVEFPGAAGMPTGTLGSQNGLYASGIPTENNPYAPFLSRIDWEVAQWAKLRGPGSTALTELLQIPGVPERLGLSFYTADELNKKVDEKLPGRPRFVRHEVCEVFYRDIIACVKAIFGDPDFTPYLVFKPEKHYTDTAKTQRMYHDMHTGRWWWATQAEVERERPGATIIPIIISTDKTQLTLFRNKTAYPVYMTIGNIPKEIRRKPSSRAYILLGYLPTTKLEQFSNKAARRRMLANLYHACMKKVLQPLETAGISGLSMVTGSGTTHRAHPIFACFVSDYPEQILVALGYTGKCACCKIAHKNLGDYAPEIAAELRDLAAILEILDSFDSRPEEFLKSCAEAGVKPVIDPFWINLPYTHIFRSITPDVLHQLYQGIIKHLVAWLIEVYGAAEIDARCRRMPPIHHIRIFGNGISSLSKVTGREHDQICRILLGLVLDMPPLDTTVSPAPVVRCVRAILDFLYLAQYPIHTDDTLALLDDALARFHADKGVFIDLGIREDFNLPKLHFALHYSQAIRLFCTTDNFNTEYTERLHIDFTKDAYRATNRKDEFTQMTTWLERREKVHRHGQFIAWRLVQSGAPPKPRSLTWSPPGLDLDRRLHLAKRPSATGVTVQTLATKYGARYFKEALARFITLTNEPGISRARLEQAIWNIHLPFRKVSVWHRIKFLQQDPLTLKFKTADSIHA</sequence>
<feature type="region of interest" description="Disordered" evidence="1">
    <location>
        <begin position="118"/>
        <end position="179"/>
    </location>
</feature>
<reference evidence="4" key="1">
    <citation type="submission" date="2024-06" db="EMBL/GenBank/DDBJ databases">
        <title>Multi-omics analyses provide insights into the biosynthesis of the anticancer antibiotic pleurotin in Hohenbuehelia grisea.</title>
        <authorList>
            <person name="Weaver J.A."/>
            <person name="Alberti F."/>
        </authorList>
    </citation>
    <scope>NUCLEOTIDE SEQUENCE [LARGE SCALE GENOMIC DNA]</scope>
    <source>
        <strain evidence="4">T-177</strain>
    </source>
</reference>
<feature type="region of interest" description="Disordered" evidence="1">
    <location>
        <begin position="38"/>
        <end position="86"/>
    </location>
</feature>
<feature type="compositionally biased region" description="Acidic residues" evidence="1">
    <location>
        <begin position="136"/>
        <end position="152"/>
    </location>
</feature>
<dbReference type="InterPro" id="IPR041078">
    <property type="entry name" value="Plavaka"/>
</dbReference>
<evidence type="ECO:0000259" key="2">
    <source>
        <dbReference type="Pfam" id="PF20722"/>
    </source>
</evidence>
<feature type="compositionally biased region" description="Acidic residues" evidence="1">
    <location>
        <begin position="60"/>
        <end position="71"/>
    </location>
</feature>
<dbReference type="Proteomes" id="UP001556367">
    <property type="component" value="Unassembled WGS sequence"/>
</dbReference>
<proteinExistence type="predicted"/>
<dbReference type="Pfam" id="PF18759">
    <property type="entry name" value="Plavaka"/>
    <property type="match status" value="1"/>
</dbReference>
<accession>A0ABR3JIU4</accession>
<feature type="compositionally biased region" description="Acidic residues" evidence="1">
    <location>
        <begin position="118"/>
        <end position="127"/>
    </location>
</feature>
<gene>
    <name evidence="3" type="ORF">HGRIS_001597</name>
</gene>